<dbReference type="Gene3D" id="2.40.420.20">
    <property type="match status" value="1"/>
</dbReference>
<evidence type="ECO:0000259" key="3">
    <source>
        <dbReference type="Pfam" id="PF25989"/>
    </source>
</evidence>
<reference evidence="4 5" key="1">
    <citation type="submission" date="2018-10" db="EMBL/GenBank/DDBJ databases">
        <title>Genomic Encyclopedia of Archaeal and Bacterial Type Strains, Phase II (KMG-II): from individual species to whole genera.</title>
        <authorList>
            <person name="Goeker M."/>
        </authorList>
    </citation>
    <scope>NUCLEOTIDE SEQUENCE [LARGE SCALE GENOMIC DNA]</scope>
    <source>
        <strain evidence="4 5">RP-AC37</strain>
    </source>
</reference>
<name>A0A420XPN7_9ACTN</name>
<evidence type="ECO:0000313" key="4">
    <source>
        <dbReference type="EMBL" id="RKS75229.1"/>
    </source>
</evidence>
<dbReference type="GO" id="GO:0015562">
    <property type="term" value="F:efflux transmembrane transporter activity"/>
    <property type="evidence" value="ECO:0007669"/>
    <property type="project" value="TreeGrafter"/>
</dbReference>
<dbReference type="SUPFAM" id="SSF111369">
    <property type="entry name" value="HlyD-like secretion proteins"/>
    <property type="match status" value="1"/>
</dbReference>
<organism evidence="4 5">
    <name type="scientific">Motilibacter peucedani</name>
    <dbReference type="NCBI Taxonomy" id="598650"/>
    <lineage>
        <taxon>Bacteria</taxon>
        <taxon>Bacillati</taxon>
        <taxon>Actinomycetota</taxon>
        <taxon>Actinomycetes</taxon>
        <taxon>Motilibacterales</taxon>
        <taxon>Motilibacteraceae</taxon>
        <taxon>Motilibacter</taxon>
    </lineage>
</organism>
<dbReference type="GO" id="GO:1990281">
    <property type="term" value="C:efflux pump complex"/>
    <property type="evidence" value="ECO:0007669"/>
    <property type="project" value="TreeGrafter"/>
</dbReference>
<keyword evidence="1" id="KW-0732">Signal</keyword>
<dbReference type="AlphaFoldDB" id="A0A420XPN7"/>
<accession>A0A420XPN7</accession>
<gene>
    <name evidence="4" type="ORF">CLV35_1688</name>
</gene>
<dbReference type="Pfam" id="PF25989">
    <property type="entry name" value="YknX_C"/>
    <property type="match status" value="1"/>
</dbReference>
<dbReference type="OrthoDB" id="3518416at2"/>
<dbReference type="Gene3D" id="2.40.30.170">
    <property type="match status" value="1"/>
</dbReference>
<proteinExistence type="predicted"/>
<feature type="domain" description="YknX-like C-terminal permuted SH3-like" evidence="3">
    <location>
        <begin position="399"/>
        <end position="464"/>
    </location>
</feature>
<feature type="signal peptide" evidence="1">
    <location>
        <begin position="1"/>
        <end position="27"/>
    </location>
</feature>
<dbReference type="InterPro" id="IPR058637">
    <property type="entry name" value="YknX-like_C"/>
</dbReference>
<dbReference type="InterPro" id="IPR058625">
    <property type="entry name" value="MdtA-like_BSH"/>
</dbReference>
<dbReference type="Pfam" id="PF25917">
    <property type="entry name" value="BSH_RND"/>
    <property type="match status" value="1"/>
</dbReference>
<dbReference type="EMBL" id="RBWV01000011">
    <property type="protein sequence ID" value="RKS75229.1"/>
    <property type="molecule type" value="Genomic_DNA"/>
</dbReference>
<dbReference type="Proteomes" id="UP000281955">
    <property type="component" value="Unassembled WGS sequence"/>
</dbReference>
<keyword evidence="5" id="KW-1185">Reference proteome</keyword>
<dbReference type="PANTHER" id="PTHR30469:SF15">
    <property type="entry name" value="HLYD FAMILY OF SECRETION PROTEINS"/>
    <property type="match status" value="1"/>
</dbReference>
<dbReference type="InParanoid" id="A0A420XPN7"/>
<dbReference type="PANTHER" id="PTHR30469">
    <property type="entry name" value="MULTIDRUG RESISTANCE PROTEIN MDTA"/>
    <property type="match status" value="1"/>
</dbReference>
<dbReference type="RefSeq" id="WP_147431909.1">
    <property type="nucleotide sequence ID" value="NZ_RBWV01000011.1"/>
</dbReference>
<dbReference type="PRINTS" id="PR01490">
    <property type="entry name" value="RTXTOXIND"/>
</dbReference>
<protein>
    <submittedName>
        <fullName evidence="4">RND family efflux transporter MFP subunit</fullName>
    </submittedName>
</protein>
<feature type="domain" description="Multidrug resistance protein MdtA-like barrel-sandwich hybrid" evidence="2">
    <location>
        <begin position="62"/>
        <end position="234"/>
    </location>
</feature>
<evidence type="ECO:0000313" key="5">
    <source>
        <dbReference type="Proteomes" id="UP000281955"/>
    </source>
</evidence>
<evidence type="ECO:0000256" key="1">
    <source>
        <dbReference type="SAM" id="SignalP"/>
    </source>
</evidence>
<feature type="chain" id="PRO_5039431628" evidence="1">
    <location>
        <begin position="28"/>
        <end position="465"/>
    </location>
</feature>
<dbReference type="Gene3D" id="2.40.50.100">
    <property type="match status" value="1"/>
</dbReference>
<evidence type="ECO:0000259" key="2">
    <source>
        <dbReference type="Pfam" id="PF25917"/>
    </source>
</evidence>
<sequence>MSRGKRRAAVLAVPLAAVVLVGAAAWAVTSGGDETSPTLATVGRATVREVVEAPGQVVARAAVTVTSPAQGTVAELRVADGARVEQGQVLLRIDSPTARARLEQARQADAQLARSTPGAVDLRAPASVQRQAAATAKAAADGFASARAAAEAIPDPAARAQALATVTSAESQFAVAQQAAQDSLDRLNAGASSLTSAAAALVDAQRLQTRAAIAVAQSTVDSLVVRAPVAGVVTFGAAGAGSGTSGLDDALSALPSGLAGQASDLLGSAAGAVAGGSSGGAGTPVIAEGLPVSSGASLLTVTDDSDVSLSAEVDETDILLVQRGTRAGVELDAVPGTTYQASVTSVEANPASSAAGSVSYRVRLRLGDAVTPDGSDAPTPRPGMSAVVDLRVRTAKDAVSVPAAAVFKVGDRDAVWVAEGHELRRRMVSLGAQGEDLVQVVSGVEAGERVVVSGADRVHDGQHVA</sequence>
<comment type="caution">
    <text evidence="4">The sequence shown here is derived from an EMBL/GenBank/DDBJ whole genome shotgun (WGS) entry which is preliminary data.</text>
</comment>